<evidence type="ECO:0000259" key="5">
    <source>
        <dbReference type="Pfam" id="PF00551"/>
    </source>
</evidence>
<evidence type="ECO:0000256" key="4">
    <source>
        <dbReference type="HAMAP-Rule" id="MF_01930"/>
    </source>
</evidence>
<comment type="pathway">
    <text evidence="1 4">Purine metabolism; IMP biosynthesis via de novo pathway; N(2)-formyl-N(1)-(5-phospho-D-ribosyl)glycinamide from N(1)-(5-phospho-D-ribosyl)glycinamide (10-formyl THF route): step 1/1.</text>
</comment>
<dbReference type="Pfam" id="PF00551">
    <property type="entry name" value="Formyl_trans_N"/>
    <property type="match status" value="1"/>
</dbReference>
<dbReference type="NCBIfam" id="TIGR00639">
    <property type="entry name" value="PurN"/>
    <property type="match status" value="1"/>
</dbReference>
<dbReference type="GO" id="GO:0005829">
    <property type="term" value="C:cytosol"/>
    <property type="evidence" value="ECO:0007669"/>
    <property type="project" value="TreeGrafter"/>
</dbReference>
<dbReference type="Proteomes" id="UP000506160">
    <property type="component" value="Unassembled WGS sequence"/>
</dbReference>
<comment type="catalytic activity">
    <reaction evidence="4">
        <text>N(1)-(5-phospho-beta-D-ribosyl)glycinamide + (6R)-10-formyltetrahydrofolate = N(2)-formyl-N(1)-(5-phospho-beta-D-ribosyl)glycinamide + (6S)-5,6,7,8-tetrahydrofolate + H(+)</text>
        <dbReference type="Rhea" id="RHEA:15053"/>
        <dbReference type="ChEBI" id="CHEBI:15378"/>
        <dbReference type="ChEBI" id="CHEBI:57453"/>
        <dbReference type="ChEBI" id="CHEBI:143788"/>
        <dbReference type="ChEBI" id="CHEBI:147286"/>
        <dbReference type="ChEBI" id="CHEBI:195366"/>
        <dbReference type="EC" id="2.1.2.2"/>
    </reaction>
</comment>
<dbReference type="Gene3D" id="3.40.50.170">
    <property type="entry name" value="Formyl transferase, N-terminal domain"/>
    <property type="match status" value="1"/>
</dbReference>
<dbReference type="AlphaFoldDB" id="A0AB94IDQ3"/>
<accession>A0AB94IDQ3</accession>
<keyword evidence="2 4" id="KW-0808">Transferase</keyword>
<comment type="similarity">
    <text evidence="4">Belongs to the GART family.</text>
</comment>
<proteinExistence type="inferred from homology"/>
<protein>
    <recommendedName>
        <fullName evidence="4">Phosphoribosylglycinamide formyltransferase</fullName>
        <ecNumber evidence="4">2.1.2.2</ecNumber>
    </recommendedName>
    <alternativeName>
        <fullName evidence="4">5'-phosphoribosylglycinamide transformylase</fullName>
    </alternativeName>
    <alternativeName>
        <fullName evidence="4">GAR transformylase</fullName>
        <shortName evidence="4">GART</shortName>
    </alternativeName>
</protein>
<dbReference type="PANTHER" id="PTHR43369">
    <property type="entry name" value="PHOSPHORIBOSYLGLYCINAMIDE FORMYLTRANSFERASE"/>
    <property type="match status" value="1"/>
</dbReference>
<dbReference type="SUPFAM" id="SSF53328">
    <property type="entry name" value="Formyltransferase"/>
    <property type="match status" value="1"/>
</dbReference>
<dbReference type="InterPro" id="IPR002376">
    <property type="entry name" value="Formyl_transf_N"/>
</dbReference>
<evidence type="ECO:0000313" key="6">
    <source>
        <dbReference type="EMBL" id="TEA27595.1"/>
    </source>
</evidence>
<dbReference type="RefSeq" id="WP_024495709.1">
    <property type="nucleotide sequence ID" value="NZ_AWGA01000031.1"/>
</dbReference>
<dbReference type="EC" id="2.1.2.2" evidence="4"/>
<name>A0AB94IDQ3_9GAMM</name>
<gene>
    <name evidence="4 6" type="primary">purN</name>
    <name evidence="6" type="ORF">O970_03070</name>
</gene>
<keyword evidence="7" id="KW-1185">Reference proteome</keyword>
<feature type="site" description="Raises pKa of active site His" evidence="4">
    <location>
        <position position="145"/>
    </location>
</feature>
<feature type="active site" description="Proton donor" evidence="4">
    <location>
        <position position="109"/>
    </location>
</feature>
<dbReference type="GO" id="GO:0006189">
    <property type="term" value="P:'de novo' IMP biosynthetic process"/>
    <property type="evidence" value="ECO:0007669"/>
    <property type="project" value="UniProtKB-UniRule"/>
</dbReference>
<evidence type="ECO:0000256" key="2">
    <source>
        <dbReference type="ARBA" id="ARBA00022679"/>
    </source>
</evidence>
<feature type="binding site" evidence="4">
    <location>
        <position position="65"/>
    </location>
    <ligand>
        <name>(6R)-10-formyltetrahydrofolate</name>
        <dbReference type="ChEBI" id="CHEBI:195366"/>
    </ligand>
</feature>
<keyword evidence="3 4" id="KW-0658">Purine biosynthesis</keyword>
<feature type="binding site" evidence="4">
    <location>
        <position position="107"/>
    </location>
    <ligand>
        <name>(6R)-10-formyltetrahydrofolate</name>
        <dbReference type="ChEBI" id="CHEBI:195366"/>
    </ligand>
</feature>
<evidence type="ECO:0000256" key="3">
    <source>
        <dbReference type="ARBA" id="ARBA00022755"/>
    </source>
</evidence>
<evidence type="ECO:0000313" key="7">
    <source>
        <dbReference type="Proteomes" id="UP000506160"/>
    </source>
</evidence>
<dbReference type="PANTHER" id="PTHR43369:SF2">
    <property type="entry name" value="PHOSPHORIBOSYLGLYCINAMIDE FORMYLTRANSFERASE"/>
    <property type="match status" value="1"/>
</dbReference>
<reference evidence="6 7" key="1">
    <citation type="journal article" date="2014" name="Appl. Environ. Microbiol.">
        <title>Genomic features of a bumble bee symbiont reflect its host environment.</title>
        <authorList>
            <person name="Martinson V.G."/>
            <person name="Magoc T."/>
            <person name="Koch H."/>
            <person name="Salzberg S.L."/>
            <person name="Moran N.A."/>
        </authorList>
    </citation>
    <scope>NUCLEOTIDE SEQUENCE [LARGE SCALE GENOMIC DNA]</scope>
    <source>
        <strain evidence="6 7">Bimp</strain>
    </source>
</reference>
<dbReference type="EMBL" id="AWGA01000031">
    <property type="protein sequence ID" value="TEA27595.1"/>
    <property type="molecule type" value="Genomic_DNA"/>
</dbReference>
<dbReference type="HAMAP" id="MF_01930">
    <property type="entry name" value="PurN"/>
    <property type="match status" value="1"/>
</dbReference>
<feature type="binding site" evidence="4">
    <location>
        <begin position="12"/>
        <end position="14"/>
    </location>
    <ligand>
        <name>N(1)-(5-phospho-beta-D-ribosyl)glycinamide</name>
        <dbReference type="ChEBI" id="CHEBI:143788"/>
    </ligand>
</feature>
<dbReference type="GO" id="GO:0004644">
    <property type="term" value="F:phosphoribosylglycinamide formyltransferase activity"/>
    <property type="evidence" value="ECO:0007669"/>
    <property type="project" value="UniProtKB-UniRule"/>
</dbReference>
<dbReference type="FunFam" id="3.40.50.170:FF:000007">
    <property type="entry name" value="Phosphoribosylglycinamide formyltransferase"/>
    <property type="match status" value="1"/>
</dbReference>
<dbReference type="CDD" id="cd08645">
    <property type="entry name" value="FMT_core_GART"/>
    <property type="match status" value="1"/>
</dbReference>
<evidence type="ECO:0000256" key="1">
    <source>
        <dbReference type="ARBA" id="ARBA00005054"/>
    </source>
</evidence>
<feature type="domain" description="Formyl transferase N-terminal" evidence="5">
    <location>
        <begin position="2"/>
        <end position="181"/>
    </location>
</feature>
<dbReference type="InterPro" id="IPR036477">
    <property type="entry name" value="Formyl_transf_N_sf"/>
</dbReference>
<sequence length="216" mass="24071">MKRIVILVSGSGSNLQAIIEACQAGYIQAEIVAVISNKPNVFALQRAKNAQIATHVIEHTKYSERALFDMAVANQIADYQPDLIILAGYMRILTPHFIQRFVGKIINIHPSLLPKYPGLHTHQRAIEAGDDRHGATVHFVTQELDGGPIILQAAVPVLANDNQDTLSHRVLNKEHQIYPLTIKWFIDGRLIMRDNQAYLDGKPLPICGCQNVETVR</sequence>
<comment type="function">
    <text evidence="4">Catalyzes the transfer of a formyl group from 10-formyltetrahydrofolate to 5-phospho-ribosyl-glycinamide (GAR), producing 5-phospho-ribosyl-N-formylglycinamide (FGAR) and tetrahydrofolate.</text>
</comment>
<dbReference type="InterPro" id="IPR004607">
    <property type="entry name" value="GART"/>
</dbReference>
<organism evidence="6 7">
    <name type="scientific">Candidatus Schmidhempelia bombi str. Bimp</name>
    <dbReference type="NCBI Taxonomy" id="1387197"/>
    <lineage>
        <taxon>Bacteria</taxon>
        <taxon>Pseudomonadati</taxon>
        <taxon>Pseudomonadota</taxon>
        <taxon>Gammaproteobacteria</taxon>
        <taxon>Orbales</taxon>
        <taxon>Orbaceae</taxon>
        <taxon>Candidatus Schmidhempelia</taxon>
    </lineage>
</organism>
<comment type="caution">
    <text evidence="6">The sequence shown here is derived from an EMBL/GenBank/DDBJ whole genome shotgun (WGS) entry which is preliminary data.</text>
</comment>
<feature type="binding site" evidence="4">
    <location>
        <begin position="90"/>
        <end position="93"/>
    </location>
    <ligand>
        <name>(6R)-10-formyltetrahydrofolate</name>
        <dbReference type="ChEBI" id="CHEBI:195366"/>
    </ligand>
</feature>